<dbReference type="PRINTS" id="PR00862">
    <property type="entry name" value="PROLIGOPTASE"/>
</dbReference>
<protein>
    <recommendedName>
        <fullName evidence="3">prolyl oligopeptidase</fullName>
        <ecNumber evidence="3">3.4.21.26</ecNumber>
    </recommendedName>
</protein>
<keyword evidence="6" id="KW-0720">Serine protease</keyword>
<dbReference type="EC" id="3.4.21.26" evidence="3"/>
<feature type="domain" description="Peptidase S9A N-terminal" evidence="9">
    <location>
        <begin position="100"/>
        <end position="502"/>
    </location>
</feature>
<dbReference type="SUPFAM" id="SSF53474">
    <property type="entry name" value="alpha/beta-Hydrolases"/>
    <property type="match status" value="1"/>
</dbReference>
<evidence type="ECO:0000259" key="8">
    <source>
        <dbReference type="Pfam" id="PF00326"/>
    </source>
</evidence>
<dbReference type="PANTHER" id="PTHR42881">
    <property type="entry name" value="PROLYL ENDOPEPTIDASE"/>
    <property type="match status" value="1"/>
</dbReference>
<dbReference type="Proteomes" id="UP000067626">
    <property type="component" value="Chromosome"/>
</dbReference>
<feature type="region of interest" description="Disordered" evidence="7">
    <location>
        <begin position="62"/>
        <end position="94"/>
    </location>
</feature>
<dbReference type="Gene3D" id="3.40.50.1820">
    <property type="entry name" value="alpha/beta hydrolase"/>
    <property type="match status" value="1"/>
</dbReference>
<feature type="region of interest" description="Disordered" evidence="7">
    <location>
        <begin position="14"/>
        <end position="41"/>
    </location>
</feature>
<evidence type="ECO:0000259" key="9">
    <source>
        <dbReference type="Pfam" id="PF02897"/>
    </source>
</evidence>
<organism evidence="10 11">
    <name type="scientific">Chondromyces crocatus</name>
    <dbReference type="NCBI Taxonomy" id="52"/>
    <lineage>
        <taxon>Bacteria</taxon>
        <taxon>Pseudomonadati</taxon>
        <taxon>Myxococcota</taxon>
        <taxon>Polyangia</taxon>
        <taxon>Polyangiales</taxon>
        <taxon>Polyangiaceae</taxon>
        <taxon>Chondromyces</taxon>
    </lineage>
</organism>
<feature type="compositionally biased region" description="Low complexity" evidence="7">
    <location>
        <begin position="66"/>
        <end position="82"/>
    </location>
</feature>
<accession>A0A0K1E7C0</accession>
<dbReference type="InterPro" id="IPR002470">
    <property type="entry name" value="Peptidase_S9A"/>
</dbReference>
<evidence type="ECO:0000256" key="2">
    <source>
        <dbReference type="ARBA" id="ARBA00005228"/>
    </source>
</evidence>
<keyword evidence="5" id="KW-0378">Hydrolase</keyword>
<dbReference type="InterPro" id="IPR029058">
    <property type="entry name" value="AB_hydrolase_fold"/>
</dbReference>
<sequence>MNITATRASALWFEPTKSAERPEHTPVNSIGTVPRPASSGYARPVRRTAPFLLTLSAVACSGAGQSTDPTMATTTTSSTPVSSNPPPPLIPPDRPAYPPTRAEPIRERLHGVEVADPFRWLEDVKSVEVQAWMKAEDDLTRGVLKSLPERDAIAARLKELFYIDSVSAPIHRKGRYFYSRRHATKEKSVIYWRQGKQGEEKVLFDPNTWSEDGSISLGSWHPSWDGQRVAYKVQQNNSDEATMHVLDVATNKKSAVDVIEGAKYAGASWTPTGDGFYYVWLPTDPSIPVADRPGYAEVRFHKLGEDPKKDRVIRERTGDPSTFVDVSLSKDGRFLLLYVHHGWSSSDVYFRDLRKPGQPSPDRPLAVGQSAHYSVDVHKDRFYVHTDEGAPRYRVFEVNPDQPERAKWKEVIAEHPEATLESSSIIGGTLTLSYLKNAASLVELRSLEGKLVRELPLPGIGTVGGPIGLPDEDEAYFSFESYTAPPEIHATSVKTGKTELYAKIQVPVDPSPFTVEQAFFPSKDGTRVSMFIVRRKDMPRDGSTQTLLYGYGGFQISHSPHFISSVYPWLERGGTFAVANLRGGGEYGEDWHKAGMLLKKQNTFDDFIAAAEYLVREKYTRPEHLAIQGGSNGGLLVGAAMTQRPDLFSAVICAVPLLDMVRYHLFGSGKTWISEYGSADDPAQFKALFGYSPYHHVKPGTKYPALLLLSADSDDRVDPLHARKFAAALQASSTGGPVLLRIEKNAGHGGADLVRSAVEKGADQYAFALAWTRGNKP</sequence>
<keyword evidence="4" id="KW-0645">Protease</keyword>
<dbReference type="GO" id="GO:0004252">
    <property type="term" value="F:serine-type endopeptidase activity"/>
    <property type="evidence" value="ECO:0007669"/>
    <property type="project" value="UniProtKB-EC"/>
</dbReference>
<dbReference type="InterPro" id="IPR023302">
    <property type="entry name" value="Pept_S9A_N"/>
</dbReference>
<feature type="compositionally biased region" description="Pro residues" evidence="7">
    <location>
        <begin position="83"/>
        <end position="94"/>
    </location>
</feature>
<name>A0A0K1E7C0_CHOCO</name>
<comment type="similarity">
    <text evidence="2">Belongs to the peptidase S9A family.</text>
</comment>
<keyword evidence="11" id="KW-1185">Reference proteome</keyword>
<dbReference type="GO" id="GO:0006508">
    <property type="term" value="P:proteolysis"/>
    <property type="evidence" value="ECO:0007669"/>
    <property type="project" value="UniProtKB-KW"/>
</dbReference>
<dbReference type="GO" id="GO:0005829">
    <property type="term" value="C:cytosol"/>
    <property type="evidence" value="ECO:0007669"/>
    <property type="project" value="TreeGrafter"/>
</dbReference>
<evidence type="ECO:0000256" key="4">
    <source>
        <dbReference type="ARBA" id="ARBA00022670"/>
    </source>
</evidence>
<dbReference type="PROSITE" id="PS00708">
    <property type="entry name" value="PRO_ENDOPEP_SER"/>
    <property type="match status" value="1"/>
</dbReference>
<dbReference type="PANTHER" id="PTHR42881:SF2">
    <property type="entry name" value="PROLYL ENDOPEPTIDASE"/>
    <property type="match status" value="1"/>
</dbReference>
<dbReference type="InterPro" id="IPR051167">
    <property type="entry name" value="Prolyl_oligopep/macrocyclase"/>
</dbReference>
<evidence type="ECO:0000313" key="10">
    <source>
        <dbReference type="EMBL" id="AKT36760.1"/>
    </source>
</evidence>
<gene>
    <name evidence="10" type="ORF">CMC5_008810</name>
</gene>
<comment type="catalytic activity">
    <reaction evidence="1">
        <text>Hydrolysis of Pro-|-Xaa &gt;&gt; Ala-|-Xaa in oligopeptides.</text>
        <dbReference type="EC" id="3.4.21.26"/>
    </reaction>
</comment>
<reference evidence="10 11" key="1">
    <citation type="submission" date="2015-07" db="EMBL/GenBank/DDBJ databases">
        <title>Genome analysis of myxobacterium Chondromyces crocatus Cm c5 reveals a high potential for natural compound synthesis and the genetic basis for the loss of fruiting body formation.</title>
        <authorList>
            <person name="Zaburannyi N."/>
            <person name="Bunk B."/>
            <person name="Maier J."/>
            <person name="Overmann J."/>
            <person name="Mueller R."/>
        </authorList>
    </citation>
    <scope>NUCLEOTIDE SEQUENCE [LARGE SCALE GENOMIC DNA]</scope>
    <source>
        <strain evidence="10 11">Cm c5</strain>
    </source>
</reference>
<dbReference type="PATRIC" id="fig|52.7.peg.949"/>
<dbReference type="EMBL" id="CP012159">
    <property type="protein sequence ID" value="AKT36760.1"/>
    <property type="molecule type" value="Genomic_DNA"/>
</dbReference>
<dbReference type="InterPro" id="IPR001375">
    <property type="entry name" value="Peptidase_S9_cat"/>
</dbReference>
<dbReference type="SUPFAM" id="SSF50993">
    <property type="entry name" value="Peptidase/esterase 'gauge' domain"/>
    <property type="match status" value="1"/>
</dbReference>
<feature type="domain" description="Peptidase S9 prolyl oligopeptidase catalytic" evidence="8">
    <location>
        <begin position="561"/>
        <end position="772"/>
    </location>
</feature>
<dbReference type="STRING" id="52.CMC5_008810"/>
<dbReference type="GO" id="GO:0070012">
    <property type="term" value="F:oligopeptidase activity"/>
    <property type="evidence" value="ECO:0007669"/>
    <property type="project" value="TreeGrafter"/>
</dbReference>
<dbReference type="Pfam" id="PF00326">
    <property type="entry name" value="Peptidase_S9"/>
    <property type="match status" value="1"/>
</dbReference>
<dbReference type="KEGG" id="ccro:CMC5_008810"/>
<dbReference type="Gene3D" id="2.130.10.120">
    <property type="entry name" value="Prolyl oligopeptidase, N-terminal domain"/>
    <property type="match status" value="1"/>
</dbReference>
<proteinExistence type="inferred from homology"/>
<evidence type="ECO:0000256" key="3">
    <source>
        <dbReference type="ARBA" id="ARBA00011897"/>
    </source>
</evidence>
<evidence type="ECO:0000256" key="1">
    <source>
        <dbReference type="ARBA" id="ARBA00001070"/>
    </source>
</evidence>
<evidence type="ECO:0000256" key="5">
    <source>
        <dbReference type="ARBA" id="ARBA00022801"/>
    </source>
</evidence>
<evidence type="ECO:0000256" key="7">
    <source>
        <dbReference type="SAM" id="MobiDB-lite"/>
    </source>
</evidence>
<evidence type="ECO:0000256" key="6">
    <source>
        <dbReference type="ARBA" id="ARBA00022825"/>
    </source>
</evidence>
<dbReference type="InterPro" id="IPR002471">
    <property type="entry name" value="Pept_S9_AS"/>
</dbReference>
<dbReference type="Pfam" id="PF02897">
    <property type="entry name" value="Peptidase_S9_N"/>
    <property type="match status" value="1"/>
</dbReference>
<dbReference type="AlphaFoldDB" id="A0A0K1E7C0"/>
<dbReference type="FunFam" id="3.40.50.1820:FF:000005">
    <property type="entry name" value="Prolyl endopeptidase"/>
    <property type="match status" value="1"/>
</dbReference>
<evidence type="ECO:0000313" key="11">
    <source>
        <dbReference type="Proteomes" id="UP000067626"/>
    </source>
</evidence>